<dbReference type="Pfam" id="PF14226">
    <property type="entry name" value="DIOX_N"/>
    <property type="match status" value="1"/>
</dbReference>
<dbReference type="Proteomes" id="UP000504603">
    <property type="component" value="Unplaced"/>
</dbReference>
<reference evidence="7" key="1">
    <citation type="submission" date="2025-08" db="UniProtKB">
        <authorList>
            <consortium name="RefSeq"/>
        </authorList>
    </citation>
    <scope>IDENTIFICATION</scope>
    <source>
        <strain evidence="7">OHB3-1</strain>
    </source>
</reference>
<evidence type="ECO:0000313" key="6">
    <source>
        <dbReference type="Proteomes" id="UP000504603"/>
    </source>
</evidence>
<keyword evidence="3" id="KW-0560">Oxidoreductase</keyword>
<dbReference type="PANTHER" id="PTHR47990">
    <property type="entry name" value="2-OXOGLUTARATE (2OG) AND FE(II)-DEPENDENT OXYGENASE SUPERFAMILY PROTEIN-RELATED"/>
    <property type="match status" value="1"/>
</dbReference>
<evidence type="ECO:0000256" key="3">
    <source>
        <dbReference type="RuleBase" id="RU003682"/>
    </source>
</evidence>
<dbReference type="InterPro" id="IPR026992">
    <property type="entry name" value="DIOX_N"/>
</dbReference>
<evidence type="ECO:0000256" key="4">
    <source>
        <dbReference type="SAM" id="MobiDB-lite"/>
    </source>
</evidence>
<dbReference type="Pfam" id="PF03171">
    <property type="entry name" value="2OG-FeII_Oxy"/>
    <property type="match status" value="1"/>
</dbReference>
<evidence type="ECO:0000313" key="7">
    <source>
        <dbReference type="RefSeq" id="XP_022132267.1"/>
    </source>
</evidence>
<dbReference type="KEGG" id="mcha:111005163"/>
<dbReference type="InterPro" id="IPR027443">
    <property type="entry name" value="IPNS-like_sf"/>
</dbReference>
<dbReference type="PROSITE" id="PS51471">
    <property type="entry name" value="FE2OG_OXY"/>
    <property type="match status" value="1"/>
</dbReference>
<feature type="region of interest" description="Disordered" evidence="4">
    <location>
        <begin position="334"/>
        <end position="354"/>
    </location>
</feature>
<dbReference type="InterPro" id="IPR050231">
    <property type="entry name" value="Iron_ascorbate_oxido_reductase"/>
</dbReference>
<organism evidence="6 7">
    <name type="scientific">Momordica charantia</name>
    <name type="common">Bitter gourd</name>
    <name type="synonym">Balsam pear</name>
    <dbReference type="NCBI Taxonomy" id="3673"/>
    <lineage>
        <taxon>Eukaryota</taxon>
        <taxon>Viridiplantae</taxon>
        <taxon>Streptophyta</taxon>
        <taxon>Embryophyta</taxon>
        <taxon>Tracheophyta</taxon>
        <taxon>Spermatophyta</taxon>
        <taxon>Magnoliopsida</taxon>
        <taxon>eudicotyledons</taxon>
        <taxon>Gunneridae</taxon>
        <taxon>Pentapetalae</taxon>
        <taxon>rosids</taxon>
        <taxon>fabids</taxon>
        <taxon>Cucurbitales</taxon>
        <taxon>Cucurbitaceae</taxon>
        <taxon>Momordiceae</taxon>
        <taxon>Momordica</taxon>
    </lineage>
</organism>
<accession>A0A6J1BTD6</accession>
<name>A0A6J1BTD6_MOMCH</name>
<dbReference type="InterPro" id="IPR044861">
    <property type="entry name" value="IPNS-like_FE2OG_OXY"/>
</dbReference>
<gene>
    <name evidence="7" type="primary">LOC111005163</name>
</gene>
<evidence type="ECO:0000256" key="2">
    <source>
        <dbReference type="ARBA" id="ARBA00023004"/>
    </source>
</evidence>
<dbReference type="GeneID" id="111005163"/>
<evidence type="ECO:0000259" key="5">
    <source>
        <dbReference type="PROSITE" id="PS51471"/>
    </source>
</evidence>
<proteinExistence type="inferred from homology"/>
<dbReference type="SUPFAM" id="SSF51197">
    <property type="entry name" value="Clavaminate synthase-like"/>
    <property type="match status" value="1"/>
</dbReference>
<dbReference type="GO" id="GO:0016491">
    <property type="term" value="F:oxidoreductase activity"/>
    <property type="evidence" value="ECO:0007669"/>
    <property type="project" value="UniProtKB-KW"/>
</dbReference>
<keyword evidence="2 3" id="KW-0408">Iron</keyword>
<evidence type="ECO:0000256" key="1">
    <source>
        <dbReference type="ARBA" id="ARBA00022723"/>
    </source>
</evidence>
<dbReference type="InterPro" id="IPR005123">
    <property type="entry name" value="Oxoglu/Fe-dep_dioxygenase_dom"/>
</dbReference>
<protein>
    <submittedName>
        <fullName evidence="7">Flavanone 3-dioxygenase 2-like</fullName>
    </submittedName>
</protein>
<sequence length="354" mass="40177">MAARFQMACDSQPPSLSPSFVLPEDIRPRLQQVSHGISVPVIDLAADDQSLVVGKVSEACQQYGFFQVINHGIPQALCDRVLDTVAQFFHLPPQHRNQYVTTDHKKKVKIFNYYANVEGRRVNMWSETFTLPWNPDPVETEYLDVVPEEPAVYREVYGEYAREMGSLMERLLGLMSLGLGLEEGALKRRIGAKPELYSQANYYPPCPDPELTMGLGAHTDIVAIAVLLQNQAPSGLHIMKDDHWVSVDPIPNSLVVNLADQVQVLSNGRYKSVIHRAVTNSVMERVSMVMFYAPNDDTVIKPIEELTDEHHPPLYTSFTYREFMQRFHAQEGRRRRVKETFELPHTPTQSTSPN</sequence>
<keyword evidence="1 3" id="KW-0479">Metal-binding</keyword>
<feature type="domain" description="Fe2OG dioxygenase" evidence="5">
    <location>
        <begin position="193"/>
        <end position="294"/>
    </location>
</feature>
<dbReference type="RefSeq" id="XP_022132267.1">
    <property type="nucleotide sequence ID" value="XM_022276575.1"/>
</dbReference>
<comment type="similarity">
    <text evidence="3">Belongs to the iron/ascorbate-dependent oxidoreductase family.</text>
</comment>
<dbReference type="AlphaFoldDB" id="A0A6J1BTD6"/>
<dbReference type="Gene3D" id="2.60.120.330">
    <property type="entry name" value="B-lactam Antibiotic, Isopenicillin N Synthase, Chain"/>
    <property type="match status" value="1"/>
</dbReference>
<dbReference type="OrthoDB" id="288590at2759"/>
<keyword evidence="6" id="KW-1185">Reference proteome</keyword>
<dbReference type="GO" id="GO:0046872">
    <property type="term" value="F:metal ion binding"/>
    <property type="evidence" value="ECO:0007669"/>
    <property type="project" value="UniProtKB-KW"/>
</dbReference>